<sequence>MEGAHEHVLEETGLLTVRAAWMWLGCEQVERDTAVVHGDSHVTRKQSVGKVSKLLGDFFAVKRVGHPDGLQLVASHYMQADIFEIELHWMAEPS</sequence>
<evidence type="ECO:0000313" key="1">
    <source>
        <dbReference type="EMBL" id="GBE77147.1"/>
    </source>
</evidence>
<dbReference type="RefSeq" id="XP_027608060.1">
    <property type="nucleotide sequence ID" value="XM_027752259.1"/>
</dbReference>
<comment type="caution">
    <text evidence="1">The sequence shown here is derived from an EMBL/GenBank/DDBJ whole genome shotgun (WGS) entry which is preliminary data.</text>
</comment>
<dbReference type="Proteomes" id="UP000287166">
    <property type="component" value="Unassembled WGS sequence"/>
</dbReference>
<keyword evidence="2" id="KW-1185">Reference proteome</keyword>
<protein>
    <submittedName>
        <fullName evidence="1">Uncharacterized protein</fullName>
    </submittedName>
</protein>
<dbReference type="GeneID" id="38774064"/>
<dbReference type="InParanoid" id="A0A401G4N0"/>
<reference evidence="1 2" key="1">
    <citation type="journal article" date="2018" name="Sci. Rep.">
        <title>Genome sequence of the cauliflower mushroom Sparassis crispa (Hanabiratake) and its association with beneficial usage.</title>
        <authorList>
            <person name="Kiyama R."/>
            <person name="Furutani Y."/>
            <person name="Kawaguchi K."/>
            <person name="Nakanishi T."/>
        </authorList>
    </citation>
    <scope>NUCLEOTIDE SEQUENCE [LARGE SCALE GENOMIC DNA]</scope>
</reference>
<evidence type="ECO:0000313" key="2">
    <source>
        <dbReference type="Proteomes" id="UP000287166"/>
    </source>
</evidence>
<proteinExistence type="predicted"/>
<dbReference type="EMBL" id="BFAD01000001">
    <property type="protein sequence ID" value="GBE77147.1"/>
    <property type="molecule type" value="Genomic_DNA"/>
</dbReference>
<name>A0A401G4N0_9APHY</name>
<gene>
    <name evidence="1" type="ORF">SCP_0100190</name>
</gene>
<accession>A0A401G4N0</accession>
<dbReference type="AlphaFoldDB" id="A0A401G4N0"/>
<organism evidence="1 2">
    <name type="scientific">Sparassis crispa</name>
    <dbReference type="NCBI Taxonomy" id="139825"/>
    <lineage>
        <taxon>Eukaryota</taxon>
        <taxon>Fungi</taxon>
        <taxon>Dikarya</taxon>
        <taxon>Basidiomycota</taxon>
        <taxon>Agaricomycotina</taxon>
        <taxon>Agaricomycetes</taxon>
        <taxon>Polyporales</taxon>
        <taxon>Sparassidaceae</taxon>
        <taxon>Sparassis</taxon>
    </lineage>
</organism>